<feature type="chain" id="PRO_5022738416" evidence="1">
    <location>
        <begin position="24"/>
        <end position="115"/>
    </location>
</feature>
<sequence>MIMGNMIKALIVAPCYLMLLNQGQPVERIESSLSRDCYDNYEDTIERYLAEPLNFSGPTRHSQSSVPMFDFENVHQEERCWLHPGSELTPGEFSLNPHELIMHDLERQLLHPKSG</sequence>
<proteinExistence type="predicted"/>
<dbReference type="AlphaFoldDB" id="A0A5B0MCC0"/>
<evidence type="ECO:0000313" key="2">
    <source>
        <dbReference type="EMBL" id="KAA1073813.1"/>
    </source>
</evidence>
<evidence type="ECO:0000313" key="3">
    <source>
        <dbReference type="Proteomes" id="UP000324748"/>
    </source>
</evidence>
<gene>
    <name evidence="2" type="ORF">PGT21_026160</name>
</gene>
<protein>
    <submittedName>
        <fullName evidence="2">Uncharacterized protein</fullName>
    </submittedName>
</protein>
<organism evidence="2 3">
    <name type="scientific">Puccinia graminis f. sp. tritici</name>
    <dbReference type="NCBI Taxonomy" id="56615"/>
    <lineage>
        <taxon>Eukaryota</taxon>
        <taxon>Fungi</taxon>
        <taxon>Dikarya</taxon>
        <taxon>Basidiomycota</taxon>
        <taxon>Pucciniomycotina</taxon>
        <taxon>Pucciniomycetes</taxon>
        <taxon>Pucciniales</taxon>
        <taxon>Pucciniaceae</taxon>
        <taxon>Puccinia</taxon>
    </lineage>
</organism>
<keyword evidence="1" id="KW-0732">Signal</keyword>
<feature type="signal peptide" evidence="1">
    <location>
        <begin position="1"/>
        <end position="23"/>
    </location>
</feature>
<name>A0A5B0MCC0_PUCGR</name>
<dbReference type="Proteomes" id="UP000324748">
    <property type="component" value="Unassembled WGS sequence"/>
</dbReference>
<dbReference type="EMBL" id="VSWC01000158">
    <property type="protein sequence ID" value="KAA1073813.1"/>
    <property type="molecule type" value="Genomic_DNA"/>
</dbReference>
<comment type="caution">
    <text evidence="2">The sequence shown here is derived from an EMBL/GenBank/DDBJ whole genome shotgun (WGS) entry which is preliminary data.</text>
</comment>
<reference evidence="2 3" key="1">
    <citation type="submission" date="2019-05" db="EMBL/GenBank/DDBJ databases">
        <title>Emergence of the Ug99 lineage of the wheat stem rust pathogen through somatic hybridization.</title>
        <authorList>
            <person name="Li F."/>
            <person name="Upadhyaya N.M."/>
            <person name="Sperschneider J."/>
            <person name="Matny O."/>
            <person name="Nguyen-Phuc H."/>
            <person name="Mago R."/>
            <person name="Raley C."/>
            <person name="Miller M.E."/>
            <person name="Silverstein K.A.T."/>
            <person name="Henningsen E."/>
            <person name="Hirsch C.D."/>
            <person name="Visser B."/>
            <person name="Pretorius Z.A."/>
            <person name="Steffenson B.J."/>
            <person name="Schwessinger B."/>
            <person name="Dodds P.N."/>
            <person name="Figueroa M."/>
        </authorList>
    </citation>
    <scope>NUCLEOTIDE SEQUENCE [LARGE SCALE GENOMIC DNA]</scope>
    <source>
        <strain evidence="2">21-0</strain>
    </source>
</reference>
<evidence type="ECO:0000256" key="1">
    <source>
        <dbReference type="SAM" id="SignalP"/>
    </source>
</evidence>
<keyword evidence="3" id="KW-1185">Reference proteome</keyword>
<accession>A0A5B0MCC0</accession>